<name>A0A8K0RZJ4_9HYPO</name>
<gene>
    <name evidence="1" type="ORF">BKA59DRAFT_401028</name>
</gene>
<dbReference type="EMBL" id="JAGPXF010000005">
    <property type="protein sequence ID" value="KAH7242785.1"/>
    <property type="molecule type" value="Genomic_DNA"/>
</dbReference>
<sequence>MVSTQYLHFSSPTPQIISQIVSSKRDSLKLQNLTIVSGVCLFSMRALQSSIDKCRGINVKRLQNIGPTLYEMEYIARSAPVIADLAVLLGETGRRSKNGNSRAQSNRPLTLCLDVPSFHYYQSVDDCLQSHSCTFQEALQWLNAVEKRHEQISHIFRSYINHELSRRCGSSEVCDIRVSPAANLVCSTIHDALARGTRPSLHHVLHMLNEKEPAWATFFRLVPEKEKPHDFRSLGYLFYVFHVVRQALIGNNDETCGHGNDILSVDGGDAARLLISVDDSVERRVYSRAQKILKKIRASHEYPVTPNLLEVYLCRRVFIDGNAKGSNLYLDDPSPELMAPEAPRSVHTYTRHDAPSKSSGLNSLAVVKRIYGADTAAILQELCAEVGLHA</sequence>
<accession>A0A8K0RZJ4</accession>
<dbReference type="Proteomes" id="UP000813427">
    <property type="component" value="Unassembled WGS sequence"/>
</dbReference>
<evidence type="ECO:0000313" key="2">
    <source>
        <dbReference type="Proteomes" id="UP000813427"/>
    </source>
</evidence>
<organism evidence="1 2">
    <name type="scientific">Fusarium tricinctum</name>
    <dbReference type="NCBI Taxonomy" id="61284"/>
    <lineage>
        <taxon>Eukaryota</taxon>
        <taxon>Fungi</taxon>
        <taxon>Dikarya</taxon>
        <taxon>Ascomycota</taxon>
        <taxon>Pezizomycotina</taxon>
        <taxon>Sordariomycetes</taxon>
        <taxon>Hypocreomycetidae</taxon>
        <taxon>Hypocreales</taxon>
        <taxon>Nectriaceae</taxon>
        <taxon>Fusarium</taxon>
        <taxon>Fusarium tricinctum species complex</taxon>
    </lineage>
</organism>
<dbReference type="OrthoDB" id="5421738at2759"/>
<comment type="caution">
    <text evidence="1">The sequence shown here is derived from an EMBL/GenBank/DDBJ whole genome shotgun (WGS) entry which is preliminary data.</text>
</comment>
<reference evidence="1" key="1">
    <citation type="journal article" date="2021" name="Nat. Commun.">
        <title>Genetic determinants of endophytism in the Arabidopsis root mycobiome.</title>
        <authorList>
            <person name="Mesny F."/>
            <person name="Miyauchi S."/>
            <person name="Thiergart T."/>
            <person name="Pickel B."/>
            <person name="Atanasova L."/>
            <person name="Karlsson M."/>
            <person name="Huettel B."/>
            <person name="Barry K.W."/>
            <person name="Haridas S."/>
            <person name="Chen C."/>
            <person name="Bauer D."/>
            <person name="Andreopoulos W."/>
            <person name="Pangilinan J."/>
            <person name="LaButti K."/>
            <person name="Riley R."/>
            <person name="Lipzen A."/>
            <person name="Clum A."/>
            <person name="Drula E."/>
            <person name="Henrissat B."/>
            <person name="Kohler A."/>
            <person name="Grigoriev I.V."/>
            <person name="Martin F.M."/>
            <person name="Hacquard S."/>
        </authorList>
    </citation>
    <scope>NUCLEOTIDE SEQUENCE</scope>
    <source>
        <strain evidence="1">MPI-SDFR-AT-0068</strain>
    </source>
</reference>
<dbReference type="AlphaFoldDB" id="A0A8K0RZJ4"/>
<protein>
    <submittedName>
        <fullName evidence="1">Uncharacterized protein</fullName>
    </submittedName>
</protein>
<keyword evidence="2" id="KW-1185">Reference proteome</keyword>
<evidence type="ECO:0000313" key="1">
    <source>
        <dbReference type="EMBL" id="KAH7242785.1"/>
    </source>
</evidence>
<proteinExistence type="predicted"/>